<dbReference type="Proteomes" id="UP001143856">
    <property type="component" value="Unassembled WGS sequence"/>
</dbReference>
<proteinExistence type="predicted"/>
<organism evidence="1 2">
    <name type="scientific">Xylaria curta</name>
    <dbReference type="NCBI Taxonomy" id="42375"/>
    <lineage>
        <taxon>Eukaryota</taxon>
        <taxon>Fungi</taxon>
        <taxon>Dikarya</taxon>
        <taxon>Ascomycota</taxon>
        <taxon>Pezizomycotina</taxon>
        <taxon>Sordariomycetes</taxon>
        <taxon>Xylariomycetidae</taxon>
        <taxon>Xylariales</taxon>
        <taxon>Xylariaceae</taxon>
        <taxon>Xylaria</taxon>
    </lineage>
</organism>
<accession>A0ACC1PGK6</accession>
<protein>
    <submittedName>
        <fullName evidence="1">Uncharacterized protein</fullName>
    </submittedName>
</protein>
<sequence>MARVFGYDVLQYLGLFDGSVRALLLSVTFSILGWWAVLYWTSPLAAYPGPLLARCTNWWRFGLVRTGQYHLRMRELHDRYGPIVRIGPNLLDIDMLEVIRTVYGSDTSWCKTEFYQNNSVVIEGKITYQLFSETDPTNHARMKRPIMKYFSQGNVLSKEPLIDNVVKDMCRHLETSFNDKECDLGEWIAFCAWDLLSMMAFSQPFGYLDNGRDFDGSIGIADKALDYFAAIGQMPFLDYVLDKNPVVRLGPPNLGNITRIAVEHIADRMHGPQNHIQSDIPDLLQDLVDGKKSQTGMTEFDVLNGLLVTLIAGADTTAITIRTIFYYGLKNPEVYNRLESEILAAELGQPASYRSSRAISYLEATVREAMRIHPAVCMLLERYVPEPGLNLPDGRCIPAGTAVGVNPYVLGRNKKVWGHDADEFRPERWLQEERESDTEYHERIKLFNAADLSFGGGARVCIGRHIANMEVYKVVATLISNFEIELVDPKREWEVVGSWFPRQKGLVCRLKRRS</sequence>
<keyword evidence="2" id="KW-1185">Reference proteome</keyword>
<evidence type="ECO:0000313" key="2">
    <source>
        <dbReference type="Proteomes" id="UP001143856"/>
    </source>
</evidence>
<evidence type="ECO:0000313" key="1">
    <source>
        <dbReference type="EMBL" id="KAJ2990781.1"/>
    </source>
</evidence>
<name>A0ACC1PGK6_9PEZI</name>
<gene>
    <name evidence="1" type="ORF">NUW58_g2782</name>
</gene>
<comment type="caution">
    <text evidence="1">The sequence shown here is derived from an EMBL/GenBank/DDBJ whole genome shotgun (WGS) entry which is preliminary data.</text>
</comment>
<dbReference type="EMBL" id="JAPDGR010000383">
    <property type="protein sequence ID" value="KAJ2990781.1"/>
    <property type="molecule type" value="Genomic_DNA"/>
</dbReference>
<reference evidence="1" key="1">
    <citation type="submission" date="2022-10" db="EMBL/GenBank/DDBJ databases">
        <title>Genome Sequence of Xylaria curta.</title>
        <authorList>
            <person name="Buettner E."/>
        </authorList>
    </citation>
    <scope>NUCLEOTIDE SEQUENCE</scope>
    <source>
        <strain evidence="1">Babe10</strain>
    </source>
</reference>